<dbReference type="Proteomes" id="UP000765509">
    <property type="component" value="Unassembled WGS sequence"/>
</dbReference>
<sequence length="148" mass="16375">MYVKIVHTRNRSNYPVQPDGCGQGRGKSKSRYGKSSSRKTCVEDARVSPHSPRSVPTNFDVNSKPELIQGDTLYSAPFQSGSHRIISVPAQKLVQISQGRVVGNMPKPLAGGYELLLTHQDLSGSGEDHRALRRMEPIVLQRHGQKDK</sequence>
<evidence type="ECO:0000313" key="3">
    <source>
        <dbReference type="Proteomes" id="UP000765509"/>
    </source>
</evidence>
<feature type="compositionally biased region" description="Basic residues" evidence="1">
    <location>
        <begin position="1"/>
        <end position="10"/>
    </location>
</feature>
<comment type="caution">
    <text evidence="2">The sequence shown here is derived from an EMBL/GenBank/DDBJ whole genome shotgun (WGS) entry which is preliminary data.</text>
</comment>
<organism evidence="2 3">
    <name type="scientific">Austropuccinia psidii MF-1</name>
    <dbReference type="NCBI Taxonomy" id="1389203"/>
    <lineage>
        <taxon>Eukaryota</taxon>
        <taxon>Fungi</taxon>
        <taxon>Dikarya</taxon>
        <taxon>Basidiomycota</taxon>
        <taxon>Pucciniomycotina</taxon>
        <taxon>Pucciniomycetes</taxon>
        <taxon>Pucciniales</taxon>
        <taxon>Sphaerophragmiaceae</taxon>
        <taxon>Austropuccinia</taxon>
    </lineage>
</organism>
<dbReference type="EMBL" id="AVOT02004633">
    <property type="protein sequence ID" value="MBW0476911.1"/>
    <property type="molecule type" value="Genomic_DNA"/>
</dbReference>
<gene>
    <name evidence="2" type="ORF">O181_016626</name>
</gene>
<keyword evidence="3" id="KW-1185">Reference proteome</keyword>
<reference evidence="2" key="1">
    <citation type="submission" date="2021-03" db="EMBL/GenBank/DDBJ databases">
        <title>Draft genome sequence of rust myrtle Austropuccinia psidii MF-1, a brazilian biotype.</title>
        <authorList>
            <person name="Quecine M.C."/>
            <person name="Pachon D.M.R."/>
            <person name="Bonatelli M.L."/>
            <person name="Correr F.H."/>
            <person name="Franceschini L.M."/>
            <person name="Leite T.F."/>
            <person name="Margarido G.R.A."/>
            <person name="Almeida C.A."/>
            <person name="Ferrarezi J.A."/>
            <person name="Labate C.A."/>
        </authorList>
    </citation>
    <scope>NUCLEOTIDE SEQUENCE</scope>
    <source>
        <strain evidence="2">MF-1</strain>
    </source>
</reference>
<feature type="region of interest" description="Disordered" evidence="1">
    <location>
        <begin position="1"/>
        <end position="63"/>
    </location>
</feature>
<name>A0A9Q3C224_9BASI</name>
<evidence type="ECO:0000313" key="2">
    <source>
        <dbReference type="EMBL" id="MBW0476911.1"/>
    </source>
</evidence>
<dbReference type="AlphaFoldDB" id="A0A9Q3C224"/>
<evidence type="ECO:0000256" key="1">
    <source>
        <dbReference type="SAM" id="MobiDB-lite"/>
    </source>
</evidence>
<proteinExistence type="predicted"/>
<accession>A0A9Q3C224</accession>
<protein>
    <submittedName>
        <fullName evidence="2">Uncharacterized protein</fullName>
    </submittedName>
</protein>